<dbReference type="EMBL" id="CAMGYJ010000005">
    <property type="protein sequence ID" value="CAI0426032.1"/>
    <property type="molecule type" value="Genomic_DNA"/>
</dbReference>
<proteinExistence type="predicted"/>
<dbReference type="Proteomes" id="UP001154282">
    <property type="component" value="Unassembled WGS sequence"/>
</dbReference>
<organism evidence="1 2">
    <name type="scientific">Linum tenue</name>
    <dbReference type="NCBI Taxonomy" id="586396"/>
    <lineage>
        <taxon>Eukaryota</taxon>
        <taxon>Viridiplantae</taxon>
        <taxon>Streptophyta</taxon>
        <taxon>Embryophyta</taxon>
        <taxon>Tracheophyta</taxon>
        <taxon>Spermatophyta</taxon>
        <taxon>Magnoliopsida</taxon>
        <taxon>eudicotyledons</taxon>
        <taxon>Gunneridae</taxon>
        <taxon>Pentapetalae</taxon>
        <taxon>rosids</taxon>
        <taxon>fabids</taxon>
        <taxon>Malpighiales</taxon>
        <taxon>Linaceae</taxon>
        <taxon>Linum</taxon>
    </lineage>
</organism>
<evidence type="ECO:0000313" key="2">
    <source>
        <dbReference type="Proteomes" id="UP001154282"/>
    </source>
</evidence>
<name>A0AAV0KWL2_9ROSI</name>
<comment type="caution">
    <text evidence="1">The sequence shown here is derived from an EMBL/GenBank/DDBJ whole genome shotgun (WGS) entry which is preliminary data.</text>
</comment>
<gene>
    <name evidence="1" type="ORF">LITE_LOCUS20617</name>
</gene>
<keyword evidence="2" id="KW-1185">Reference proteome</keyword>
<sequence length="68" mass="7522">SISRIASPFLSLRSSFRNWEFDRAHSQVGLPYGNAAKGEVCKDCNRSGHDKTTSDDGLSRWNTTACCL</sequence>
<protein>
    <submittedName>
        <fullName evidence="1">Uncharacterized protein</fullName>
    </submittedName>
</protein>
<feature type="non-terminal residue" evidence="1">
    <location>
        <position position="1"/>
    </location>
</feature>
<reference evidence="1" key="1">
    <citation type="submission" date="2022-08" db="EMBL/GenBank/DDBJ databases">
        <authorList>
            <person name="Gutierrez-Valencia J."/>
        </authorList>
    </citation>
    <scope>NUCLEOTIDE SEQUENCE</scope>
</reference>
<evidence type="ECO:0000313" key="1">
    <source>
        <dbReference type="EMBL" id="CAI0426032.1"/>
    </source>
</evidence>
<accession>A0AAV0KWL2</accession>
<dbReference type="AlphaFoldDB" id="A0AAV0KWL2"/>